<evidence type="ECO:0000313" key="3">
    <source>
        <dbReference type="Proteomes" id="UP000649617"/>
    </source>
</evidence>
<dbReference type="Proteomes" id="UP000649617">
    <property type="component" value="Unassembled WGS sequence"/>
</dbReference>
<evidence type="ECO:0000313" key="2">
    <source>
        <dbReference type="EMBL" id="CAE7531365.1"/>
    </source>
</evidence>
<keyword evidence="3" id="KW-1185">Reference proteome</keyword>
<proteinExistence type="predicted"/>
<accession>A0A812TE32</accession>
<protein>
    <submittedName>
        <fullName evidence="2">Uncharacterized protein</fullName>
    </submittedName>
</protein>
<feature type="region of interest" description="Disordered" evidence="1">
    <location>
        <begin position="42"/>
        <end position="62"/>
    </location>
</feature>
<name>A0A812TE32_SYMPI</name>
<reference evidence="2" key="1">
    <citation type="submission" date="2021-02" db="EMBL/GenBank/DDBJ databases">
        <authorList>
            <person name="Dougan E. K."/>
            <person name="Rhodes N."/>
            <person name="Thang M."/>
            <person name="Chan C."/>
        </authorList>
    </citation>
    <scope>NUCLEOTIDE SEQUENCE</scope>
</reference>
<evidence type="ECO:0000256" key="1">
    <source>
        <dbReference type="SAM" id="MobiDB-lite"/>
    </source>
</evidence>
<gene>
    <name evidence="2" type="ORF">SPIL2461_LOCUS14003</name>
</gene>
<comment type="caution">
    <text evidence="2">The sequence shown here is derived from an EMBL/GenBank/DDBJ whole genome shotgun (WGS) entry which is preliminary data.</text>
</comment>
<dbReference type="AlphaFoldDB" id="A0A812TE32"/>
<sequence length="134" mass="15158">MDIALLLDYHVSDDSSQVEMDDARVIIEELQASPDDFAEFLSSPQPSAVGADEVGQSQSRTEISDAERELLACRTEADFRQFASRRGATCYQSKHWVVKHACGARSTMSVNPNPNKIRETGMKMRKEFRRIYNI</sequence>
<organism evidence="2 3">
    <name type="scientific">Symbiodinium pilosum</name>
    <name type="common">Dinoflagellate</name>
    <dbReference type="NCBI Taxonomy" id="2952"/>
    <lineage>
        <taxon>Eukaryota</taxon>
        <taxon>Sar</taxon>
        <taxon>Alveolata</taxon>
        <taxon>Dinophyceae</taxon>
        <taxon>Suessiales</taxon>
        <taxon>Symbiodiniaceae</taxon>
        <taxon>Symbiodinium</taxon>
    </lineage>
</organism>
<dbReference type="EMBL" id="CAJNIZ010031558">
    <property type="protein sequence ID" value="CAE7531365.1"/>
    <property type="molecule type" value="Genomic_DNA"/>
</dbReference>